<protein>
    <submittedName>
        <fullName evidence="1">Uncharacterized protein</fullName>
    </submittedName>
</protein>
<accession>A0ABR2XE74</accession>
<proteinExistence type="predicted"/>
<reference evidence="1 2" key="1">
    <citation type="submission" date="2024-02" db="EMBL/GenBank/DDBJ databases">
        <title>First draft genome assembly of two strains of Seiridium cardinale.</title>
        <authorList>
            <person name="Emiliani G."/>
            <person name="Scali E."/>
        </authorList>
    </citation>
    <scope>NUCLEOTIDE SEQUENCE [LARGE SCALE GENOMIC DNA]</scope>
    <source>
        <strain evidence="1 2">BM-138-000479</strain>
    </source>
</reference>
<comment type="caution">
    <text evidence="1">The sequence shown here is derived from an EMBL/GenBank/DDBJ whole genome shotgun (WGS) entry which is preliminary data.</text>
</comment>
<dbReference type="EMBL" id="JARVKM010000068">
    <property type="protein sequence ID" value="KAK9771896.1"/>
    <property type="molecule type" value="Genomic_DNA"/>
</dbReference>
<dbReference type="Proteomes" id="UP001465668">
    <property type="component" value="Unassembled WGS sequence"/>
</dbReference>
<evidence type="ECO:0000313" key="1">
    <source>
        <dbReference type="EMBL" id="KAK9771896.1"/>
    </source>
</evidence>
<name>A0ABR2XE74_9PEZI</name>
<gene>
    <name evidence="1" type="ORF">SCAR479_11377</name>
</gene>
<organism evidence="1 2">
    <name type="scientific">Seiridium cardinale</name>
    <dbReference type="NCBI Taxonomy" id="138064"/>
    <lineage>
        <taxon>Eukaryota</taxon>
        <taxon>Fungi</taxon>
        <taxon>Dikarya</taxon>
        <taxon>Ascomycota</taxon>
        <taxon>Pezizomycotina</taxon>
        <taxon>Sordariomycetes</taxon>
        <taxon>Xylariomycetidae</taxon>
        <taxon>Amphisphaeriales</taxon>
        <taxon>Sporocadaceae</taxon>
        <taxon>Seiridium</taxon>
    </lineage>
</organism>
<sequence length="300" mass="32988">MPPIVTRLEFPRSHGFVRFLAQVLWEADEQTFAEACAEAEAIYRKDGVTSTILCAVMSLPVLDQSEALALLQTQPTFEQAASDAESDWQAIYEQATALSAKSGYSVSSISTSGSSDPYHSWLCSSTSSMLCALESQATEHLRVSAAVLADVLKDDSSYDGRSGHVLAVSLCRTPTAPTILRSLIWRIISQQPSRVLARIQNDTRFALDLFWADSCEDLWACFVALVDQMDRIMILLDGVQRCGDPTGMRVLLSRIAGLVSRVEDEGVHRAVVNVFVTSRDKFFFVDLDLDSGDGVDYEAE</sequence>
<evidence type="ECO:0000313" key="2">
    <source>
        <dbReference type="Proteomes" id="UP001465668"/>
    </source>
</evidence>
<keyword evidence="2" id="KW-1185">Reference proteome</keyword>